<proteinExistence type="predicted"/>
<reference evidence="1 2" key="1">
    <citation type="submission" date="2020-08" db="EMBL/GenBank/DDBJ databases">
        <authorList>
            <person name="Liu C."/>
            <person name="Sun Q."/>
        </authorList>
    </citation>
    <scope>NUCLEOTIDE SEQUENCE [LARGE SCALE GENOMIC DNA]</scope>
    <source>
        <strain evidence="1 2">NSJ-61</strain>
    </source>
</reference>
<dbReference type="Gene3D" id="2.115.10.20">
    <property type="entry name" value="Glycosyl hydrolase domain, family 43"/>
    <property type="match status" value="2"/>
</dbReference>
<sequence>MNKFLLLDSGLVDGFLMSNASIHVNPIHKENKVLFHEDYFSEPPRLWEVRYDNSYPNLIYDSQIERYRLYYSVFTYDKDAARTPLNERVNKRYKPTEDRIVSLCYAESKDGIHWEKPDLYLHEINGSKRNNVILPYAHGTSVFLDTEEQDKDKRYKLMTKIDYAGHNNFMAVAFSRDGIHFTEPREWAKYNPQADTHNFVFRDQKTGHYILMTRIWRNGLRIVAKSESTDFINWSEPQEVYRGNGFQNQVYSMPVFQYANLYLGLASVYHEGDQIDENYDTVDCFLKFTTNLDAWDSINDEEPFIPRGAGHYPTGAPDCGCIYASAPVEIDGRMYFYYMGGNGQHTNFRETSFMRGYVEKDQFAYYTNKRTETNAILQTTAFDVYGDNLKVLMKEETNAQFKVEITNRKGIPFEGFEAVSMQVSEPDEDGYRDITYKDHTLSELKGKEIYLRFTFQNIKLFAIQGDLSKIKRKY</sequence>
<accession>A0A7G9GQ93</accession>
<organism evidence="1 2">
    <name type="scientific">[Eubacterium] hominis</name>
    <dbReference type="NCBI Taxonomy" id="2764325"/>
    <lineage>
        <taxon>Bacteria</taxon>
        <taxon>Bacillati</taxon>
        <taxon>Bacillota</taxon>
        <taxon>Erysipelotrichia</taxon>
        <taxon>Erysipelotrichales</taxon>
        <taxon>Erysipelotrichaceae</taxon>
        <taxon>Amedibacillus</taxon>
    </lineage>
</organism>
<dbReference type="SUPFAM" id="SSF75005">
    <property type="entry name" value="Arabinanase/levansucrase/invertase"/>
    <property type="match status" value="1"/>
</dbReference>
<dbReference type="Proteomes" id="UP000515856">
    <property type="component" value="Chromosome"/>
</dbReference>
<dbReference type="RefSeq" id="WP_117455237.1">
    <property type="nucleotide sequence ID" value="NZ_CP060636.1"/>
</dbReference>
<evidence type="ECO:0000313" key="2">
    <source>
        <dbReference type="Proteomes" id="UP000515856"/>
    </source>
</evidence>
<name>A0A7G9GQ93_9FIRM</name>
<dbReference type="InterPro" id="IPR023296">
    <property type="entry name" value="Glyco_hydro_beta-prop_sf"/>
</dbReference>
<protein>
    <recommendedName>
        <fullName evidence="3">Glycosyl hydrolase family 32 N-terminal domain-containing protein</fullName>
    </recommendedName>
</protein>
<gene>
    <name evidence="1" type="ORF">H9Q80_03190</name>
</gene>
<evidence type="ECO:0000313" key="1">
    <source>
        <dbReference type="EMBL" id="QNM12975.1"/>
    </source>
</evidence>
<evidence type="ECO:0008006" key="3">
    <source>
        <dbReference type="Google" id="ProtNLM"/>
    </source>
</evidence>
<keyword evidence="2" id="KW-1185">Reference proteome</keyword>
<dbReference type="EMBL" id="CP060636">
    <property type="protein sequence ID" value="QNM12975.1"/>
    <property type="molecule type" value="Genomic_DNA"/>
</dbReference>
<dbReference type="KEGG" id="ehn:H9Q80_03190"/>
<dbReference type="AlphaFoldDB" id="A0A7G9GQ93"/>